<evidence type="ECO:0000313" key="2">
    <source>
        <dbReference type="EMBL" id="PMD23688.1"/>
    </source>
</evidence>
<name>A0A2J6QBT3_9HELO</name>
<organism evidence="2 3">
    <name type="scientific">Hyaloscypha hepaticicola</name>
    <dbReference type="NCBI Taxonomy" id="2082293"/>
    <lineage>
        <taxon>Eukaryota</taxon>
        <taxon>Fungi</taxon>
        <taxon>Dikarya</taxon>
        <taxon>Ascomycota</taxon>
        <taxon>Pezizomycotina</taxon>
        <taxon>Leotiomycetes</taxon>
        <taxon>Helotiales</taxon>
        <taxon>Hyaloscyphaceae</taxon>
        <taxon>Hyaloscypha</taxon>
    </lineage>
</organism>
<accession>A0A2J6QBT3</accession>
<evidence type="ECO:0000313" key="3">
    <source>
        <dbReference type="Proteomes" id="UP000235672"/>
    </source>
</evidence>
<gene>
    <name evidence="2" type="ORF">NA56DRAFT_701088</name>
</gene>
<reference evidence="2 3" key="1">
    <citation type="submission" date="2016-05" db="EMBL/GenBank/DDBJ databases">
        <title>A degradative enzymes factory behind the ericoid mycorrhizal symbiosis.</title>
        <authorList>
            <consortium name="DOE Joint Genome Institute"/>
            <person name="Martino E."/>
            <person name="Morin E."/>
            <person name="Grelet G."/>
            <person name="Kuo A."/>
            <person name="Kohler A."/>
            <person name="Daghino S."/>
            <person name="Barry K."/>
            <person name="Choi C."/>
            <person name="Cichocki N."/>
            <person name="Clum A."/>
            <person name="Copeland A."/>
            <person name="Hainaut M."/>
            <person name="Haridas S."/>
            <person name="Labutti K."/>
            <person name="Lindquist E."/>
            <person name="Lipzen A."/>
            <person name="Khouja H.-R."/>
            <person name="Murat C."/>
            <person name="Ohm R."/>
            <person name="Olson A."/>
            <person name="Spatafora J."/>
            <person name="Veneault-Fourrey C."/>
            <person name="Henrissat B."/>
            <person name="Grigoriev I."/>
            <person name="Martin F."/>
            <person name="Perotto S."/>
        </authorList>
    </citation>
    <scope>NUCLEOTIDE SEQUENCE [LARGE SCALE GENOMIC DNA]</scope>
    <source>
        <strain evidence="2 3">UAMH 7357</strain>
    </source>
</reference>
<dbReference type="Proteomes" id="UP000235672">
    <property type="component" value="Unassembled WGS sequence"/>
</dbReference>
<sequence length="162" mass="17135">MRAWGGRRGKPPAFIYLPGIYDHGPGLDCYPIGKQEGRLKACLSCLIAAAVWVVGFGGECGRRADWRTGALAHGSLVRLGIPVLLGSLSNERPAALDPDRATGPWVSLISPESPLGGGRVFPRRETSDSQTATTMRPMPSPCPAPAHHQNEASPQASPIADC</sequence>
<evidence type="ECO:0000256" key="1">
    <source>
        <dbReference type="SAM" id="MobiDB-lite"/>
    </source>
</evidence>
<feature type="region of interest" description="Disordered" evidence="1">
    <location>
        <begin position="116"/>
        <end position="162"/>
    </location>
</feature>
<proteinExistence type="predicted"/>
<keyword evidence="3" id="KW-1185">Reference proteome</keyword>
<dbReference type="AlphaFoldDB" id="A0A2J6QBT3"/>
<protein>
    <submittedName>
        <fullName evidence="2">Uncharacterized protein</fullName>
    </submittedName>
</protein>
<dbReference type="EMBL" id="KZ613474">
    <property type="protein sequence ID" value="PMD23688.1"/>
    <property type="molecule type" value="Genomic_DNA"/>
</dbReference>